<reference evidence="1" key="1">
    <citation type="submission" date="2014-11" db="EMBL/GenBank/DDBJ databases">
        <authorList>
            <person name="Amaro Gonzalez C."/>
        </authorList>
    </citation>
    <scope>NUCLEOTIDE SEQUENCE</scope>
</reference>
<accession>A0A0E9RL95</accession>
<evidence type="ECO:0000313" key="1">
    <source>
        <dbReference type="EMBL" id="JAH29592.1"/>
    </source>
</evidence>
<organism evidence="1">
    <name type="scientific">Anguilla anguilla</name>
    <name type="common">European freshwater eel</name>
    <name type="synonym">Muraena anguilla</name>
    <dbReference type="NCBI Taxonomy" id="7936"/>
    <lineage>
        <taxon>Eukaryota</taxon>
        <taxon>Metazoa</taxon>
        <taxon>Chordata</taxon>
        <taxon>Craniata</taxon>
        <taxon>Vertebrata</taxon>
        <taxon>Euteleostomi</taxon>
        <taxon>Actinopterygii</taxon>
        <taxon>Neopterygii</taxon>
        <taxon>Teleostei</taxon>
        <taxon>Anguilliformes</taxon>
        <taxon>Anguillidae</taxon>
        <taxon>Anguilla</taxon>
    </lineage>
</organism>
<sequence length="74" mass="8272">MRPRNITLYISESYIRQAPLPPHFLSPHFKQVESIRAPKYTGAGSPPVDEPQAKSHRGTPQALLALSFFSNLVI</sequence>
<proteinExistence type="predicted"/>
<reference evidence="1" key="2">
    <citation type="journal article" date="2015" name="Fish Shellfish Immunol.">
        <title>Early steps in the European eel (Anguilla anguilla)-Vibrio vulnificus interaction in the gills: Role of the RtxA13 toxin.</title>
        <authorList>
            <person name="Callol A."/>
            <person name="Pajuelo D."/>
            <person name="Ebbesson L."/>
            <person name="Teles M."/>
            <person name="MacKenzie S."/>
            <person name="Amaro C."/>
        </authorList>
    </citation>
    <scope>NUCLEOTIDE SEQUENCE</scope>
</reference>
<dbReference type="AlphaFoldDB" id="A0A0E9RL95"/>
<protein>
    <submittedName>
        <fullName evidence="1">Uncharacterized protein</fullName>
    </submittedName>
</protein>
<dbReference type="EMBL" id="GBXM01078985">
    <property type="protein sequence ID" value="JAH29592.1"/>
    <property type="molecule type" value="Transcribed_RNA"/>
</dbReference>
<name>A0A0E9RL95_ANGAN</name>